<evidence type="ECO:0000313" key="2">
    <source>
        <dbReference type="EMBL" id="MEQ2260663.1"/>
    </source>
</evidence>
<accession>A0ABV0VVG5</accession>
<evidence type="ECO:0000256" key="1">
    <source>
        <dbReference type="SAM" id="MobiDB-lite"/>
    </source>
</evidence>
<proteinExistence type="predicted"/>
<reference evidence="2 3" key="1">
    <citation type="submission" date="2021-06" db="EMBL/GenBank/DDBJ databases">
        <authorList>
            <person name="Palmer J.M."/>
        </authorList>
    </citation>
    <scope>NUCLEOTIDE SEQUENCE [LARGE SCALE GENOMIC DNA]</scope>
    <source>
        <strain evidence="2 3">XR_2019</strain>
        <tissue evidence="2">Muscle</tissue>
    </source>
</reference>
<feature type="region of interest" description="Disordered" evidence="1">
    <location>
        <begin position="41"/>
        <end position="67"/>
    </location>
</feature>
<dbReference type="EMBL" id="JAHRIM010011000">
    <property type="protein sequence ID" value="MEQ2260663.1"/>
    <property type="molecule type" value="Genomic_DNA"/>
</dbReference>
<keyword evidence="3" id="KW-1185">Reference proteome</keyword>
<evidence type="ECO:0000313" key="3">
    <source>
        <dbReference type="Proteomes" id="UP001444071"/>
    </source>
</evidence>
<feature type="region of interest" description="Disordered" evidence="1">
    <location>
        <begin position="1"/>
        <end position="29"/>
    </location>
</feature>
<feature type="compositionally biased region" description="Basic and acidic residues" evidence="1">
    <location>
        <begin position="41"/>
        <end position="54"/>
    </location>
</feature>
<sequence length="99" mass="11701">MLTSRSMRTGSRVKNKGNDPETHSRNITWWENKRYSRHLDLKTETSKENKEHRNASGQKSKANRRQDVCEDTIRNLLKDIKVQERQNPTILWSGVLDHD</sequence>
<comment type="caution">
    <text evidence="2">The sequence shown here is derived from an EMBL/GenBank/DDBJ whole genome shotgun (WGS) entry which is preliminary data.</text>
</comment>
<protein>
    <submittedName>
        <fullName evidence="2">Uncharacterized protein</fullName>
    </submittedName>
</protein>
<dbReference type="Proteomes" id="UP001444071">
    <property type="component" value="Unassembled WGS sequence"/>
</dbReference>
<organism evidence="2 3">
    <name type="scientific">Xenotaenia resolanae</name>
    <dbReference type="NCBI Taxonomy" id="208358"/>
    <lineage>
        <taxon>Eukaryota</taxon>
        <taxon>Metazoa</taxon>
        <taxon>Chordata</taxon>
        <taxon>Craniata</taxon>
        <taxon>Vertebrata</taxon>
        <taxon>Euteleostomi</taxon>
        <taxon>Actinopterygii</taxon>
        <taxon>Neopterygii</taxon>
        <taxon>Teleostei</taxon>
        <taxon>Neoteleostei</taxon>
        <taxon>Acanthomorphata</taxon>
        <taxon>Ovalentaria</taxon>
        <taxon>Atherinomorphae</taxon>
        <taxon>Cyprinodontiformes</taxon>
        <taxon>Goodeidae</taxon>
        <taxon>Xenotaenia</taxon>
    </lineage>
</organism>
<gene>
    <name evidence="2" type="ORF">XENORESO_022131</name>
</gene>
<name>A0ABV0VVG5_9TELE</name>